<evidence type="ECO:0000313" key="4">
    <source>
        <dbReference type="RefSeq" id="XP_065660256.1"/>
    </source>
</evidence>
<sequence length="243" mass="28066">MKQILLWCFLLVSVNGKIFSHLKKEKVCAIPKDVDFPECENKVLWMQANWKTNPLYIANGVDGSLCSIINYLSEVETICPCSIPHDESYQSCNASALWMKNNWQVNPVYKMHGVDGSMCSILYHISQIEKKCPKENCRIVNNHIFPQCKKRVLWMQAYWKTNPIYKLKGVDGSKCSIINYLSKVERVCPCNTPNNPLCQDRILEMVTNSNWKRVPFYIERGYDGSLCSILSWLTKVEKICPLL</sequence>
<organism evidence="2 4">
    <name type="scientific">Hydra vulgaris</name>
    <name type="common">Hydra</name>
    <name type="synonym">Hydra attenuata</name>
    <dbReference type="NCBI Taxonomy" id="6087"/>
    <lineage>
        <taxon>Eukaryota</taxon>
        <taxon>Metazoa</taxon>
        <taxon>Cnidaria</taxon>
        <taxon>Hydrozoa</taxon>
        <taxon>Hydroidolina</taxon>
        <taxon>Anthoathecata</taxon>
        <taxon>Aplanulata</taxon>
        <taxon>Hydridae</taxon>
        <taxon>Hydra</taxon>
    </lineage>
</organism>
<dbReference type="PANTHER" id="PTHR15075:SF2">
    <property type="entry name" value="ALPHA-1,6-MANNOSYLGLYCOPROTEIN 6-BETA-N-ACETYLGLUCOSAMINYLTRANSFERASE"/>
    <property type="match status" value="1"/>
</dbReference>
<dbReference type="Proteomes" id="UP001652625">
    <property type="component" value="Chromosome 08"/>
</dbReference>
<dbReference type="InterPro" id="IPR052105">
    <property type="entry name" value="MGAT5_Glycosyltransferase"/>
</dbReference>
<keyword evidence="1" id="KW-0732">Signal</keyword>
<dbReference type="RefSeq" id="XP_065660256.1">
    <property type="nucleotide sequence ID" value="XM_065804184.1"/>
</dbReference>
<keyword evidence="2" id="KW-1185">Reference proteome</keyword>
<evidence type="ECO:0000313" key="2">
    <source>
        <dbReference type="Proteomes" id="UP001652625"/>
    </source>
</evidence>
<proteinExistence type="predicted"/>
<accession>A0ABM4CEY6</accession>
<feature type="signal peptide" evidence="1">
    <location>
        <begin position="1"/>
        <end position="16"/>
    </location>
</feature>
<dbReference type="PANTHER" id="PTHR15075">
    <property type="entry name" value="ALPHA-MANNOSIDE BETA-1,6-N-ACETYLGLUCOSAMINYLTRANSFERASE"/>
    <property type="match status" value="1"/>
</dbReference>
<gene>
    <name evidence="3 4" type="primary">LOC136084068</name>
</gene>
<feature type="chain" id="PRO_5045025945" evidence="1">
    <location>
        <begin position="17"/>
        <end position="243"/>
    </location>
</feature>
<dbReference type="GeneID" id="136084068"/>
<protein>
    <submittedName>
        <fullName evidence="3 4">Uncharacterized protein LOC136084068 isoform X1</fullName>
    </submittedName>
</protein>
<dbReference type="RefSeq" id="XP_065660255.1">
    <property type="nucleotide sequence ID" value="XM_065804183.1"/>
</dbReference>
<reference evidence="3 4" key="1">
    <citation type="submission" date="2025-05" db="UniProtKB">
        <authorList>
            <consortium name="RefSeq"/>
        </authorList>
    </citation>
    <scope>IDENTIFICATION</scope>
</reference>
<evidence type="ECO:0000313" key="3">
    <source>
        <dbReference type="RefSeq" id="XP_065660255.1"/>
    </source>
</evidence>
<evidence type="ECO:0000256" key="1">
    <source>
        <dbReference type="SAM" id="SignalP"/>
    </source>
</evidence>
<name>A0ABM4CEY6_HYDVU</name>